<dbReference type="SUPFAM" id="SSF103473">
    <property type="entry name" value="MFS general substrate transporter"/>
    <property type="match status" value="1"/>
</dbReference>
<accession>A0A3G2R2P5</accession>
<reference evidence="8 9" key="1">
    <citation type="submission" date="2018-10" db="EMBL/GenBank/DDBJ databases">
        <authorList>
            <person name="Zhang X."/>
        </authorList>
    </citation>
    <scope>NUCLEOTIDE SEQUENCE [LARGE SCALE GENOMIC DNA]</scope>
    <source>
        <strain evidence="8 9">SK-G1</strain>
    </source>
</reference>
<dbReference type="Proteomes" id="UP000280960">
    <property type="component" value="Chromosome"/>
</dbReference>
<feature type="transmembrane region" description="Helical" evidence="6">
    <location>
        <begin position="370"/>
        <end position="392"/>
    </location>
</feature>
<feature type="transmembrane region" description="Helical" evidence="6">
    <location>
        <begin position="145"/>
        <end position="165"/>
    </location>
</feature>
<feature type="transmembrane region" description="Helical" evidence="6">
    <location>
        <begin position="171"/>
        <end position="194"/>
    </location>
</feature>
<feature type="transmembrane region" description="Helical" evidence="6">
    <location>
        <begin position="398"/>
        <end position="419"/>
    </location>
</feature>
<evidence type="ECO:0000256" key="2">
    <source>
        <dbReference type="ARBA" id="ARBA00022448"/>
    </source>
</evidence>
<dbReference type="EMBL" id="CP033169">
    <property type="protein sequence ID" value="AYO29398.1"/>
    <property type="molecule type" value="Genomic_DNA"/>
</dbReference>
<dbReference type="PROSITE" id="PS50850">
    <property type="entry name" value="MFS"/>
    <property type="match status" value="1"/>
</dbReference>
<feature type="transmembrane region" description="Helical" evidence="6">
    <location>
        <begin position="12"/>
        <end position="29"/>
    </location>
</feature>
<keyword evidence="2" id="KW-0813">Transport</keyword>
<protein>
    <submittedName>
        <fullName evidence="8">MFS transporter</fullName>
    </submittedName>
</protein>
<evidence type="ECO:0000259" key="7">
    <source>
        <dbReference type="PROSITE" id="PS50850"/>
    </source>
</evidence>
<sequence>MRRVIMFENRKFAGYSIAFMFVGLLYNFFYSGLQNDHLNILTPFLQSNYGWDDLKITNPVTVGALVTIILYLVIGSLFVKYGVKKILLPSIVVMALGCVGIALSAGQNYLLYSISLFIVRVLVVPLQMGGFMLAANWYIKYRGRVLGVITAGSPLMSVVGIRMLTSMVAGYGLNAYVIIAGALGVLAALTAFAIKDTPEEVGLFPDGADHAPLSESEDAGQPITLKQILTDARAWQLIISYGILQFVIMAMMSYMAVRYISLSTPQDVPNLFVSKAMFWLSIGAASGIPMSYVLGWIDDKLGSIKASLVLNILFLFAVIPLAIMPVGGNTTLMAIWAFGVACMTGGLPTMHPCVTSYVYGRKNYMAANRWIMTIQAIPMAFALTFMGIFNQMGKLTTAYYILLVMLAISFVTILTMWNIPDANAADREYGLQRN</sequence>
<feature type="transmembrane region" description="Helical" evidence="6">
    <location>
        <begin position="308"/>
        <end position="327"/>
    </location>
</feature>
<feature type="transmembrane region" description="Helical" evidence="6">
    <location>
        <begin position="234"/>
        <end position="256"/>
    </location>
</feature>
<proteinExistence type="predicted"/>
<feature type="transmembrane region" description="Helical" evidence="6">
    <location>
        <begin position="60"/>
        <end position="79"/>
    </location>
</feature>
<dbReference type="InterPro" id="IPR036259">
    <property type="entry name" value="MFS_trans_sf"/>
</dbReference>
<feature type="transmembrane region" description="Helical" evidence="6">
    <location>
        <begin position="86"/>
        <end position="103"/>
    </location>
</feature>
<dbReference type="Gene3D" id="1.20.1250.20">
    <property type="entry name" value="MFS general substrate transporter like domains"/>
    <property type="match status" value="2"/>
</dbReference>
<feature type="transmembrane region" description="Helical" evidence="6">
    <location>
        <begin position="276"/>
        <end position="296"/>
    </location>
</feature>
<evidence type="ECO:0000256" key="5">
    <source>
        <dbReference type="ARBA" id="ARBA00023136"/>
    </source>
</evidence>
<organism evidence="8 9">
    <name type="scientific">Biomaibacter acetigenes</name>
    <dbReference type="NCBI Taxonomy" id="2316383"/>
    <lineage>
        <taxon>Bacteria</taxon>
        <taxon>Bacillati</taxon>
        <taxon>Bacillota</taxon>
        <taxon>Clostridia</taxon>
        <taxon>Thermosediminibacterales</taxon>
        <taxon>Tepidanaerobacteraceae</taxon>
        <taxon>Biomaibacter</taxon>
    </lineage>
</organism>
<keyword evidence="3 6" id="KW-0812">Transmembrane</keyword>
<evidence type="ECO:0000313" key="9">
    <source>
        <dbReference type="Proteomes" id="UP000280960"/>
    </source>
</evidence>
<comment type="subcellular location">
    <subcellularLocation>
        <location evidence="1">Cell membrane</location>
        <topology evidence="1">Multi-pass membrane protein</topology>
    </subcellularLocation>
</comment>
<evidence type="ECO:0000256" key="4">
    <source>
        <dbReference type="ARBA" id="ARBA00022989"/>
    </source>
</evidence>
<evidence type="ECO:0000313" key="8">
    <source>
        <dbReference type="EMBL" id="AYO29398.1"/>
    </source>
</evidence>
<dbReference type="InterPro" id="IPR020846">
    <property type="entry name" value="MFS_dom"/>
</dbReference>
<gene>
    <name evidence="8" type="ORF">D2962_01170</name>
</gene>
<feature type="domain" description="Major facilitator superfamily (MFS) profile" evidence="7">
    <location>
        <begin position="16"/>
        <end position="424"/>
    </location>
</feature>
<evidence type="ECO:0000256" key="1">
    <source>
        <dbReference type="ARBA" id="ARBA00004651"/>
    </source>
</evidence>
<dbReference type="KEGG" id="bacg:D2962_01170"/>
<dbReference type="GO" id="GO:0022857">
    <property type="term" value="F:transmembrane transporter activity"/>
    <property type="evidence" value="ECO:0007669"/>
    <property type="project" value="InterPro"/>
</dbReference>
<dbReference type="GO" id="GO:0005886">
    <property type="term" value="C:plasma membrane"/>
    <property type="evidence" value="ECO:0007669"/>
    <property type="project" value="UniProtKB-SubCell"/>
</dbReference>
<keyword evidence="5 6" id="KW-0472">Membrane</keyword>
<feature type="transmembrane region" description="Helical" evidence="6">
    <location>
        <begin position="333"/>
        <end position="358"/>
    </location>
</feature>
<dbReference type="InterPro" id="IPR011701">
    <property type="entry name" value="MFS"/>
</dbReference>
<keyword evidence="9" id="KW-1185">Reference proteome</keyword>
<evidence type="ECO:0000256" key="6">
    <source>
        <dbReference type="SAM" id="Phobius"/>
    </source>
</evidence>
<name>A0A3G2R2P5_9FIRM</name>
<keyword evidence="4 6" id="KW-1133">Transmembrane helix</keyword>
<evidence type="ECO:0000256" key="3">
    <source>
        <dbReference type="ARBA" id="ARBA00022692"/>
    </source>
</evidence>
<dbReference type="Pfam" id="PF07690">
    <property type="entry name" value="MFS_1"/>
    <property type="match status" value="1"/>
</dbReference>
<dbReference type="AlphaFoldDB" id="A0A3G2R2P5"/>
<feature type="transmembrane region" description="Helical" evidence="6">
    <location>
        <begin position="109"/>
        <end position="133"/>
    </location>
</feature>